<sequence length="135" mass="15799">MKKKDLPQDNSKLENVTRELCYTQDESGEYTTGLSKGWEVKAKALDVAWEDIKERTAEARAKVERGEASPILFFMELRLMDLPILAGYTGFWKWTIKRHLKPHNFKKLSTKKLQKYADAFDVSIEDLKHMRFNES</sequence>
<accession>G8R2U4</accession>
<name>G8R2U4_OWEHD</name>
<dbReference type="RefSeq" id="WP_014201260.1">
    <property type="nucleotide sequence ID" value="NC_016599.1"/>
</dbReference>
<dbReference type="InterPro" id="IPR001387">
    <property type="entry name" value="Cro/C1-type_HTH"/>
</dbReference>
<proteinExistence type="predicted"/>
<protein>
    <recommendedName>
        <fullName evidence="1">HTH cro/C1-type domain-containing protein</fullName>
    </recommendedName>
</protein>
<dbReference type="Proteomes" id="UP000005631">
    <property type="component" value="Chromosome"/>
</dbReference>
<dbReference type="AlphaFoldDB" id="G8R2U4"/>
<evidence type="ECO:0000259" key="1">
    <source>
        <dbReference type="PROSITE" id="PS50943"/>
    </source>
</evidence>
<dbReference type="EMBL" id="CP003156">
    <property type="protein sequence ID" value="AEV31899.1"/>
    <property type="molecule type" value="Genomic_DNA"/>
</dbReference>
<dbReference type="OrthoDB" id="9180239at2"/>
<dbReference type="HOGENOM" id="CLU_157050_0_0_10"/>
<dbReference type="STRING" id="926562.Oweho_0888"/>
<evidence type="ECO:0000313" key="2">
    <source>
        <dbReference type="EMBL" id="AEV31899.1"/>
    </source>
</evidence>
<organism evidence="2 3">
    <name type="scientific">Owenweeksia hongkongensis (strain DSM 17368 / CIP 108786 / JCM 12287 / NRRL B-23963 / UST20020801)</name>
    <dbReference type="NCBI Taxonomy" id="926562"/>
    <lineage>
        <taxon>Bacteria</taxon>
        <taxon>Pseudomonadati</taxon>
        <taxon>Bacteroidota</taxon>
        <taxon>Flavobacteriia</taxon>
        <taxon>Flavobacteriales</taxon>
        <taxon>Owenweeksiaceae</taxon>
        <taxon>Owenweeksia</taxon>
    </lineage>
</organism>
<dbReference type="KEGG" id="oho:Oweho_0888"/>
<feature type="domain" description="HTH cro/C1-type" evidence="1">
    <location>
        <begin position="106"/>
        <end position="127"/>
    </location>
</feature>
<evidence type="ECO:0000313" key="3">
    <source>
        <dbReference type="Proteomes" id="UP000005631"/>
    </source>
</evidence>
<dbReference type="eggNOG" id="ENOG5030Q80">
    <property type="taxonomic scope" value="Bacteria"/>
</dbReference>
<dbReference type="PROSITE" id="PS50943">
    <property type="entry name" value="HTH_CROC1"/>
    <property type="match status" value="1"/>
</dbReference>
<gene>
    <name evidence="2" type="ordered locus">Oweho_0888</name>
</gene>
<reference evidence="2 3" key="1">
    <citation type="journal article" date="2012" name="Stand. Genomic Sci.">
        <title>Genome sequence of the orange-pigmented seawater bacterium Owenweeksia hongkongensis type strain (UST20020801(T)).</title>
        <authorList>
            <person name="Riedel T."/>
            <person name="Held B."/>
            <person name="Nolan M."/>
            <person name="Lucas S."/>
            <person name="Lapidus A."/>
            <person name="Tice H."/>
            <person name="Del Rio T.G."/>
            <person name="Cheng J.F."/>
            <person name="Han C."/>
            <person name="Tapia R."/>
            <person name="Goodwin L.A."/>
            <person name="Pitluck S."/>
            <person name="Liolios K."/>
            <person name="Mavromatis K."/>
            <person name="Pagani I."/>
            <person name="Ivanova N."/>
            <person name="Mikhailova N."/>
            <person name="Pati A."/>
            <person name="Chen A."/>
            <person name="Palaniappan K."/>
            <person name="Rohde M."/>
            <person name="Tindall B.J."/>
            <person name="Detter J.C."/>
            <person name="Goker M."/>
            <person name="Woyke T."/>
            <person name="Bristow J."/>
            <person name="Eisen J.A."/>
            <person name="Markowitz V."/>
            <person name="Hugenholtz P."/>
            <person name="Klenk H.P."/>
            <person name="Kyrpides N.C."/>
        </authorList>
    </citation>
    <scope>NUCLEOTIDE SEQUENCE</scope>
    <source>
        <strain evidence="3">DSM 17368 / JCM 12287 / NRRL B-23963</strain>
    </source>
</reference>
<keyword evidence="3" id="KW-1185">Reference proteome</keyword>